<dbReference type="PROSITE" id="PS52016">
    <property type="entry name" value="TONB_DEPENDENT_REC_3"/>
    <property type="match status" value="1"/>
</dbReference>
<evidence type="ECO:0000256" key="10">
    <source>
        <dbReference type="SAM" id="SignalP"/>
    </source>
</evidence>
<dbReference type="Gene3D" id="2.40.170.20">
    <property type="entry name" value="TonB-dependent receptor, beta-barrel domain"/>
    <property type="match status" value="1"/>
</dbReference>
<feature type="domain" description="TonB-dependent receptor-like beta-barrel" evidence="11">
    <location>
        <begin position="431"/>
        <end position="852"/>
    </location>
</feature>
<dbReference type="Gene3D" id="2.170.130.10">
    <property type="entry name" value="TonB-dependent receptor, plug domain"/>
    <property type="match status" value="1"/>
</dbReference>
<evidence type="ECO:0000313" key="14">
    <source>
        <dbReference type="Proteomes" id="UP000663935"/>
    </source>
</evidence>
<sequence>MKQQFFRKLLFVLLLVTYSVSGQTKTITGKVLDETGQPLPGASILVKGSTNGTSSDFDGKFKIMSKPTDILLISYIGYVTKEVVISGKSTISVTLEPGAQALDEIVVVGFGTQKKSNVTGANSFVKMDKIVSDRPITNAAEALQGIAAGLQVTVSSGQPGSEGVGLNIRGTNSINGGSPLVLINNVPGNLNDINPQDIESISVLKDAAASSIYGARAAFGVIIVTTKRAKRNQKVRFDYNTTTSFSHASDLPVKATTKQFVRSLDFWGVNSYFAGQNVSDWLGYINQYESDPSKLDLISDPVSGETYPIHFDGGQYYQLADTDNFNGFINEPGFSSIHNFTISGGSKKIGYRLNTGYSYQDGIMVTDKDSFKKYNVNALVNADITDNLSSTTNVLFRSSIQSRPNARYSNAVQARMFDPTGFFDDGSGVILPFDSPANIVKFSTPGRTEDDNLRLFQKIEWKPFERFSIAGEYTFEKNYITTRSINNGQRYYSSFRFNPSTSVVNAQRNTSISRGNTNRIYNGFNLYVKYDWKLGENHNFKALLGVNREKEKQDFFFSFKRDLIDPLETPTLNLGFDETNVSVGDSFYEWAVVGYYGRINYNYNEKYFIEGNLRYDGSSRFAEGDQFVVLPSASIGWNVAKESFLENVEFLNVLKIRASYGVIGNQLTPRIGNPSAQDYFPTTPGYEDFITRWTNLDTDQRYLSFNPAQLISAGFTWEDVISKNIGVDFAFLNNRLTSSIDVYTRDTNGMLGDAADLPSVLGTDPPLQNANNLRTSGWEFELGWKDRIGELTYGINVNVFDNQSKITKIDNPTKSLSQLFEGFRVGDIYGYVTDGYYTPEDFLPGTLNADLSGDNRQLKDDVPVIDGAPTPYPGDIKYQDLDGDGIITNGDNTAEYDVDPATGEIIARTGPGDRKVIGNRGKRYQFGVNGYLAYKGFDFSFVLSGVGKQDLWRNSDLIFPYPSVFDNIYSHQLDYWTPDNQNAFYPRIHGNAAGGNLDSNYSYSRRIQTKYLSDESYLRVQNITLGYSLNNNVLNRLKINKCRIFVSGNNLFTFDNLPKGLDPDQGSNGVYPIMSQYSVGVNLSF</sequence>
<keyword evidence="6 8" id="KW-0472">Membrane</keyword>
<evidence type="ECO:0000259" key="11">
    <source>
        <dbReference type="Pfam" id="PF00593"/>
    </source>
</evidence>
<comment type="subcellular location">
    <subcellularLocation>
        <location evidence="1 8">Cell outer membrane</location>
        <topology evidence="1 8">Multi-pass membrane protein</topology>
    </subcellularLocation>
</comment>
<evidence type="ECO:0000256" key="8">
    <source>
        <dbReference type="PROSITE-ProRule" id="PRU01360"/>
    </source>
</evidence>
<keyword evidence="10" id="KW-0732">Signal</keyword>
<dbReference type="InterPro" id="IPR000531">
    <property type="entry name" value="Beta-barrel_TonB"/>
</dbReference>
<keyword evidence="5 9" id="KW-0798">TonB box</keyword>
<evidence type="ECO:0000256" key="3">
    <source>
        <dbReference type="ARBA" id="ARBA00022452"/>
    </source>
</evidence>
<evidence type="ECO:0000256" key="1">
    <source>
        <dbReference type="ARBA" id="ARBA00004571"/>
    </source>
</evidence>
<proteinExistence type="inferred from homology"/>
<feature type="chain" id="PRO_5045108583" evidence="10">
    <location>
        <begin position="23"/>
        <end position="1085"/>
    </location>
</feature>
<evidence type="ECO:0000256" key="5">
    <source>
        <dbReference type="ARBA" id="ARBA00023077"/>
    </source>
</evidence>
<feature type="domain" description="TonB-dependent receptor plug" evidence="12">
    <location>
        <begin position="115"/>
        <end position="221"/>
    </location>
</feature>
<dbReference type="SUPFAM" id="SSF56935">
    <property type="entry name" value="Porins"/>
    <property type="match status" value="1"/>
</dbReference>
<dbReference type="InterPro" id="IPR036942">
    <property type="entry name" value="Beta-barrel_TonB_sf"/>
</dbReference>
<dbReference type="InterPro" id="IPR039426">
    <property type="entry name" value="TonB-dep_rcpt-like"/>
</dbReference>
<dbReference type="InterPro" id="IPR037066">
    <property type="entry name" value="Plug_dom_sf"/>
</dbReference>
<keyword evidence="13" id="KW-0675">Receptor</keyword>
<protein>
    <submittedName>
        <fullName evidence="13">TonB-dependent receptor</fullName>
    </submittedName>
</protein>
<comment type="similarity">
    <text evidence="8 9">Belongs to the TonB-dependent receptor family.</text>
</comment>
<dbReference type="RefSeq" id="WP_207971522.1">
    <property type="nucleotide sequence ID" value="NZ_CP071795.1"/>
</dbReference>
<dbReference type="NCBIfam" id="TIGR04056">
    <property type="entry name" value="OMP_RagA_SusC"/>
    <property type="match status" value="1"/>
</dbReference>
<evidence type="ECO:0000256" key="4">
    <source>
        <dbReference type="ARBA" id="ARBA00022692"/>
    </source>
</evidence>
<dbReference type="InterPro" id="IPR023996">
    <property type="entry name" value="TonB-dep_OMP_SusC/RagA"/>
</dbReference>
<evidence type="ECO:0000256" key="7">
    <source>
        <dbReference type="ARBA" id="ARBA00023237"/>
    </source>
</evidence>
<dbReference type="Pfam" id="PF13715">
    <property type="entry name" value="CarbopepD_reg_2"/>
    <property type="match status" value="1"/>
</dbReference>
<gene>
    <name evidence="13" type="ORF">JL193_14805</name>
</gene>
<evidence type="ECO:0000313" key="13">
    <source>
        <dbReference type="EMBL" id="QTD37351.1"/>
    </source>
</evidence>
<reference evidence="13 14" key="1">
    <citation type="submission" date="2021-03" db="EMBL/GenBank/DDBJ databases">
        <title>Complete genome of Polaribacter_sp.G4M1.</title>
        <authorList>
            <person name="Jeong S.W."/>
            <person name="Bae J.W."/>
        </authorList>
    </citation>
    <scope>NUCLEOTIDE SEQUENCE [LARGE SCALE GENOMIC DNA]</scope>
    <source>
        <strain evidence="13 14">G4M1</strain>
    </source>
</reference>
<name>A0ABX7SWK1_9FLAO</name>
<keyword evidence="14" id="KW-1185">Reference proteome</keyword>
<keyword evidence="2 8" id="KW-0813">Transport</keyword>
<keyword evidence="4 8" id="KW-0812">Transmembrane</keyword>
<evidence type="ECO:0000259" key="12">
    <source>
        <dbReference type="Pfam" id="PF07715"/>
    </source>
</evidence>
<feature type="signal peptide" evidence="10">
    <location>
        <begin position="1"/>
        <end position="22"/>
    </location>
</feature>
<dbReference type="Pfam" id="PF07715">
    <property type="entry name" value="Plug"/>
    <property type="match status" value="1"/>
</dbReference>
<dbReference type="InterPro" id="IPR023997">
    <property type="entry name" value="TonB-dep_OMP_SusC/RagA_CS"/>
</dbReference>
<dbReference type="InterPro" id="IPR012910">
    <property type="entry name" value="Plug_dom"/>
</dbReference>
<accession>A0ABX7SWK1</accession>
<dbReference type="EMBL" id="CP071795">
    <property type="protein sequence ID" value="QTD37351.1"/>
    <property type="molecule type" value="Genomic_DNA"/>
</dbReference>
<dbReference type="InterPro" id="IPR008969">
    <property type="entry name" value="CarboxyPept-like_regulatory"/>
</dbReference>
<dbReference type="Proteomes" id="UP000663935">
    <property type="component" value="Chromosome"/>
</dbReference>
<keyword evidence="7 8" id="KW-0998">Cell outer membrane</keyword>
<evidence type="ECO:0000256" key="6">
    <source>
        <dbReference type="ARBA" id="ARBA00023136"/>
    </source>
</evidence>
<dbReference type="NCBIfam" id="TIGR04057">
    <property type="entry name" value="SusC_RagA_signa"/>
    <property type="match status" value="1"/>
</dbReference>
<dbReference type="SUPFAM" id="SSF49464">
    <property type="entry name" value="Carboxypeptidase regulatory domain-like"/>
    <property type="match status" value="1"/>
</dbReference>
<dbReference type="Pfam" id="PF00593">
    <property type="entry name" value="TonB_dep_Rec_b-barrel"/>
    <property type="match status" value="1"/>
</dbReference>
<dbReference type="Gene3D" id="2.60.40.1120">
    <property type="entry name" value="Carboxypeptidase-like, regulatory domain"/>
    <property type="match status" value="1"/>
</dbReference>
<organism evidence="13 14">
    <name type="scientific">Polaribacter batillariae</name>
    <dbReference type="NCBI Taxonomy" id="2808900"/>
    <lineage>
        <taxon>Bacteria</taxon>
        <taxon>Pseudomonadati</taxon>
        <taxon>Bacteroidota</taxon>
        <taxon>Flavobacteriia</taxon>
        <taxon>Flavobacteriales</taxon>
        <taxon>Flavobacteriaceae</taxon>
    </lineage>
</organism>
<keyword evidence="3 8" id="KW-1134">Transmembrane beta strand</keyword>
<evidence type="ECO:0000256" key="9">
    <source>
        <dbReference type="RuleBase" id="RU003357"/>
    </source>
</evidence>
<evidence type="ECO:0000256" key="2">
    <source>
        <dbReference type="ARBA" id="ARBA00022448"/>
    </source>
</evidence>